<keyword evidence="3" id="KW-0282">Flagellum</keyword>
<dbReference type="Proteomes" id="UP000761380">
    <property type="component" value="Unassembled WGS sequence"/>
</dbReference>
<dbReference type="EMBL" id="SVBY01000034">
    <property type="protein sequence ID" value="MBE6092708.1"/>
    <property type="molecule type" value="Genomic_DNA"/>
</dbReference>
<accession>A0A927ZSP7</accession>
<name>A0A927ZSP7_SELRU</name>
<evidence type="ECO:0000313" key="3">
    <source>
        <dbReference type="EMBL" id="MBE6092708.1"/>
    </source>
</evidence>
<evidence type="ECO:0000259" key="2">
    <source>
        <dbReference type="Pfam" id="PF02120"/>
    </source>
</evidence>
<feature type="compositionally biased region" description="Polar residues" evidence="1">
    <location>
        <begin position="498"/>
        <end position="508"/>
    </location>
</feature>
<feature type="region of interest" description="Disordered" evidence="1">
    <location>
        <begin position="483"/>
        <end position="509"/>
    </location>
</feature>
<proteinExistence type="predicted"/>
<protein>
    <submittedName>
        <fullName evidence="3">Flagellar hook-length control protein FliK</fullName>
    </submittedName>
</protein>
<feature type="domain" description="Flagellar hook-length control protein-like C-terminal" evidence="2">
    <location>
        <begin position="406"/>
        <end position="478"/>
    </location>
</feature>
<keyword evidence="3" id="KW-0966">Cell projection</keyword>
<dbReference type="InterPro" id="IPR038610">
    <property type="entry name" value="FliK-like_C_sf"/>
</dbReference>
<reference evidence="3" key="1">
    <citation type="submission" date="2019-04" db="EMBL/GenBank/DDBJ databases">
        <title>Evolution of Biomass-Degrading Anaerobic Consortia Revealed by Metagenomics.</title>
        <authorList>
            <person name="Peng X."/>
        </authorList>
    </citation>
    <scope>NUCLEOTIDE SEQUENCE</scope>
    <source>
        <strain evidence="3">SIG240</strain>
    </source>
</reference>
<dbReference type="CDD" id="cd17470">
    <property type="entry name" value="T3SS_Flik_C"/>
    <property type="match status" value="1"/>
</dbReference>
<dbReference type="Gene3D" id="3.30.750.140">
    <property type="match status" value="1"/>
</dbReference>
<evidence type="ECO:0000313" key="4">
    <source>
        <dbReference type="Proteomes" id="UP000761380"/>
    </source>
</evidence>
<evidence type="ECO:0000256" key="1">
    <source>
        <dbReference type="SAM" id="MobiDB-lite"/>
    </source>
</evidence>
<dbReference type="AlphaFoldDB" id="A0A927ZSP7"/>
<dbReference type="InterPro" id="IPR021136">
    <property type="entry name" value="Flagellar_hook_control-like_C"/>
</dbReference>
<sequence length="538" mass="58724">MTSAAQPAEGWGMGRMTKPATMLEIQLNNHQLANRAVLQENSVVLQQDLPLRNLQGSSQQFPLQKEGWSNVPLVNQAALQNEEGKGALLANQTVQENLQLAFSQGQRGIFLTDVQNNMSEEVERPQENLNNLQGTILNNGKERQDVKGMALFEQSEETMPSMPAGRAKDSAIQQAPVQEVIFEEPMPSMPAGRVKDSVIQQVPAQEMISEEPMLSMSVGRAKDSAIQQAPVQEVIFEEPMPSMPAESVKDSVIIQETGKVILPEEMVQTSPVGKKETVSVNNPLSGVSITVEDVVPMTEPAMEMHDNLQQNLYRQNQQAFPETKVVTTAEGEMVSQLVEEAVGDKSPLQSKSAPAGNPESAVMFQQSLNDSLTGAKMTNETNQTQNLQEDFNVPRQIVEQARLLRRGEDTQMVIKLHPDHLGELTLKVSVSANGAVNASFHSDNAQVRAIIENTLVQLKQELNNQGLKVDNVDVYAGLTDGQLPQGEGQQAWQQNQGHSSNGSMQNLGNVEDYGEETANIAAGVQSSTEAVDGVDYRV</sequence>
<dbReference type="Pfam" id="PF02120">
    <property type="entry name" value="Flg_hook"/>
    <property type="match status" value="1"/>
</dbReference>
<dbReference type="PANTHER" id="PTHR37533:SF2">
    <property type="entry name" value="FLAGELLAR HOOK-LENGTH CONTROL PROTEIN"/>
    <property type="match status" value="1"/>
</dbReference>
<comment type="caution">
    <text evidence="3">The sequence shown here is derived from an EMBL/GenBank/DDBJ whole genome shotgun (WGS) entry which is preliminary data.</text>
</comment>
<gene>
    <name evidence="3" type="ORF">E7201_06030</name>
</gene>
<organism evidence="3 4">
    <name type="scientific">Selenomonas ruminantium</name>
    <dbReference type="NCBI Taxonomy" id="971"/>
    <lineage>
        <taxon>Bacteria</taxon>
        <taxon>Bacillati</taxon>
        <taxon>Bacillota</taxon>
        <taxon>Negativicutes</taxon>
        <taxon>Selenomonadales</taxon>
        <taxon>Selenomonadaceae</taxon>
        <taxon>Selenomonas</taxon>
    </lineage>
</organism>
<keyword evidence="3" id="KW-0969">Cilium</keyword>
<feature type="compositionally biased region" description="Low complexity" evidence="1">
    <location>
        <begin position="483"/>
        <end position="497"/>
    </location>
</feature>
<dbReference type="InterPro" id="IPR052563">
    <property type="entry name" value="FliK"/>
</dbReference>
<dbReference type="PANTHER" id="PTHR37533">
    <property type="entry name" value="FLAGELLAR HOOK-LENGTH CONTROL PROTEIN"/>
    <property type="match status" value="1"/>
</dbReference>